<name>A0ABR3ZB04_9PEZI</name>
<feature type="region of interest" description="Disordered" evidence="7">
    <location>
        <begin position="487"/>
        <end position="520"/>
    </location>
</feature>
<feature type="compositionally biased region" description="Polar residues" evidence="7">
    <location>
        <begin position="225"/>
        <end position="238"/>
    </location>
</feature>
<keyword evidence="10" id="KW-1185">Reference proteome</keyword>
<keyword evidence="6" id="KW-0472">Membrane</keyword>
<feature type="compositionally biased region" description="Polar residues" evidence="7">
    <location>
        <begin position="258"/>
        <end position="268"/>
    </location>
</feature>
<dbReference type="PANTHER" id="PTHR13254:SF0">
    <property type="entry name" value="GOLGIN SUBFAMILY A MEMBER 7_ERF4 DOMAIN-CONTAINING PROTEIN"/>
    <property type="match status" value="1"/>
</dbReference>
<comment type="similarity">
    <text evidence="2">Belongs to the ERF4 family.</text>
</comment>
<feature type="compositionally biased region" description="Pro residues" evidence="7">
    <location>
        <begin position="453"/>
        <end position="465"/>
    </location>
</feature>
<feature type="compositionally biased region" description="Low complexity" evidence="7">
    <location>
        <begin position="429"/>
        <end position="452"/>
    </location>
</feature>
<evidence type="ECO:0000256" key="4">
    <source>
        <dbReference type="ARBA" id="ARBA00018463"/>
    </source>
</evidence>
<dbReference type="EMBL" id="JAWDJO010000045">
    <property type="protein sequence ID" value="KAL1897485.1"/>
    <property type="molecule type" value="Genomic_DNA"/>
</dbReference>
<evidence type="ECO:0000256" key="6">
    <source>
        <dbReference type="ARBA" id="ARBA00023136"/>
    </source>
</evidence>
<accession>A0ABR3ZB04</accession>
<keyword evidence="5" id="KW-0256">Endoplasmic reticulum</keyword>
<feature type="region of interest" description="Disordered" evidence="7">
    <location>
        <begin position="225"/>
        <end position="385"/>
    </location>
</feature>
<comment type="caution">
    <text evidence="9">The sequence shown here is derived from an EMBL/GenBank/DDBJ whole genome shotgun (WGS) entry which is preliminary data.</text>
</comment>
<evidence type="ECO:0000256" key="3">
    <source>
        <dbReference type="ARBA" id="ARBA00011396"/>
    </source>
</evidence>
<evidence type="ECO:0000256" key="2">
    <source>
        <dbReference type="ARBA" id="ARBA00007732"/>
    </source>
</evidence>
<evidence type="ECO:0000259" key="8">
    <source>
        <dbReference type="Pfam" id="PF10256"/>
    </source>
</evidence>
<dbReference type="Proteomes" id="UP001583280">
    <property type="component" value="Unassembled WGS sequence"/>
</dbReference>
<feature type="region of interest" description="Disordered" evidence="7">
    <location>
        <begin position="429"/>
        <end position="466"/>
    </location>
</feature>
<dbReference type="InterPro" id="IPR051371">
    <property type="entry name" value="Ras_palmitoyltransferase"/>
</dbReference>
<proteinExistence type="inferred from homology"/>
<evidence type="ECO:0000256" key="7">
    <source>
        <dbReference type="SAM" id="MobiDB-lite"/>
    </source>
</evidence>
<protein>
    <recommendedName>
        <fullName evidence="4">Ras modification protein ERF4</fullName>
    </recommendedName>
</protein>
<dbReference type="Pfam" id="PF10256">
    <property type="entry name" value="Erf4"/>
    <property type="match status" value="1"/>
</dbReference>
<evidence type="ECO:0000313" key="10">
    <source>
        <dbReference type="Proteomes" id="UP001583280"/>
    </source>
</evidence>
<sequence>MLERVVDFTTTTWDNEEASDFIATTATITTTATATSTKATIANINDQTTAAKGWVQKQKQRQAQAQGQAQEYQPHYQYQPRLIAPHWKRHNLCSAAEDPHQSGRKSARSSSPPKFLARPPSPSLLLALRSSLFLFISLPVHFLAFLFLPTADSLLDSIVGQSPSLFAFLTPSSPSSSLFFFGAYCRFIGSRLPQVSSTDSHATSSSAYPVSTSLKFASNSKSRYPAGYSSSPVNSIDTPTAPPPALHCHGRSIEPNLQHKSVSASASRTFPVLSPTTSSSRFGGRSRPLAARLWNPTNSTPRLPKHANTSTLSPCSSPRGLASPRKHRTSTPSPPSIPFSHPEIERQNASGTPDNSLLPDPPLLRLPEQRQSKNPNSAFNLDFDTGRRVSLPRSVRLSYEERRSSVASAHQRPSPVSAPSSPELFLVSLSSHQESSSRPLSGVSQSSPDTCLPQPPPPVVTPPSPHLRQNAIIPKISVTPTMASTTTATMSHPSQAATTSTPAQFSRDLERGPDSLAPPNFRVSFGSIGSGLSSSDSSIMGEDVDGIDGEEWGPQHPCYPHRNPYVSVDSPEYSGTRIIRVRRDFLVSGDVTPAFADLYPEILDPAGMPEAEFRRVVERVNKHLQETFDPYSARNVVDGVLGLVTGWIWEDLGMTNVKKRLRSIEAWLENWNREMERSMGAEGRSMAPKIIPLRVSGYMSLDIQIPDPEIAPAQNSPTTPGSAMSRIAPFTPQAATTRAA</sequence>
<reference evidence="9 10" key="1">
    <citation type="journal article" date="2024" name="IMA Fungus">
        <title>IMA Genome - F19 : A genome assembly and annotation guide to empower mycologists, including annotated draft genome sequences of Ceratocystis pirilliformis, Diaporthe australafricana, Fusarium ophioides, Paecilomyces lecythidis, and Sporothrix stenoceras.</title>
        <authorList>
            <person name="Aylward J."/>
            <person name="Wilson A.M."/>
            <person name="Visagie C.M."/>
            <person name="Spraker J."/>
            <person name="Barnes I."/>
            <person name="Buitendag C."/>
            <person name="Ceriani C."/>
            <person name="Del Mar Angel L."/>
            <person name="du Plessis D."/>
            <person name="Fuchs T."/>
            <person name="Gasser K."/>
            <person name="Kramer D."/>
            <person name="Li W."/>
            <person name="Munsamy K."/>
            <person name="Piso A."/>
            <person name="Price J.L."/>
            <person name="Sonnekus B."/>
            <person name="Thomas C."/>
            <person name="van der Nest A."/>
            <person name="van Dijk A."/>
            <person name="van Heerden A."/>
            <person name="van Vuuren N."/>
            <person name="Yilmaz N."/>
            <person name="Duong T.A."/>
            <person name="van der Merwe N.A."/>
            <person name="Wingfield M.J."/>
            <person name="Wingfield B.D."/>
        </authorList>
    </citation>
    <scope>NUCLEOTIDE SEQUENCE [LARGE SCALE GENOMIC DNA]</scope>
    <source>
        <strain evidence="9 10">CMW 12675</strain>
    </source>
</reference>
<feature type="region of interest" description="Disordered" evidence="7">
    <location>
        <begin position="402"/>
        <end position="421"/>
    </location>
</feature>
<evidence type="ECO:0000313" key="9">
    <source>
        <dbReference type="EMBL" id="KAL1897485.1"/>
    </source>
</evidence>
<comment type="subunit">
    <text evidence="3">Interacts with ERF2.</text>
</comment>
<evidence type="ECO:0000256" key="1">
    <source>
        <dbReference type="ARBA" id="ARBA00004406"/>
    </source>
</evidence>
<feature type="compositionally biased region" description="Polar residues" evidence="7">
    <location>
        <begin position="713"/>
        <end position="722"/>
    </location>
</feature>
<evidence type="ECO:0000256" key="5">
    <source>
        <dbReference type="ARBA" id="ARBA00022824"/>
    </source>
</evidence>
<gene>
    <name evidence="9" type="ORF">Cpir12675_002341</name>
</gene>
<feature type="region of interest" description="Disordered" evidence="7">
    <location>
        <begin position="95"/>
        <end position="116"/>
    </location>
</feature>
<feature type="compositionally biased region" description="Polar residues" evidence="7">
    <location>
        <begin position="492"/>
        <end position="504"/>
    </location>
</feature>
<dbReference type="InterPro" id="IPR019383">
    <property type="entry name" value="Golgin_A_7/ERF4"/>
</dbReference>
<feature type="compositionally biased region" description="Polar residues" evidence="7">
    <location>
        <begin position="295"/>
        <end position="316"/>
    </location>
</feature>
<feature type="compositionally biased region" description="Low complexity" evidence="7">
    <location>
        <begin position="274"/>
        <end position="288"/>
    </location>
</feature>
<feature type="region of interest" description="Disordered" evidence="7">
    <location>
        <begin position="708"/>
        <end position="740"/>
    </location>
</feature>
<dbReference type="PANTHER" id="PTHR13254">
    <property type="entry name" value="GOLGI AUTOANTIGEN, GOLGIN SUBFAMILY A, 7"/>
    <property type="match status" value="1"/>
</dbReference>
<feature type="domain" description="Golgin subfamily A member 7/ERF4" evidence="8">
    <location>
        <begin position="578"/>
        <end position="702"/>
    </location>
</feature>
<comment type="subcellular location">
    <subcellularLocation>
        <location evidence="1">Endoplasmic reticulum membrane</location>
        <topology evidence="1">Peripheral membrane protein</topology>
    </subcellularLocation>
</comment>
<organism evidence="9 10">
    <name type="scientific">Ceratocystis pirilliformis</name>
    <dbReference type="NCBI Taxonomy" id="259994"/>
    <lineage>
        <taxon>Eukaryota</taxon>
        <taxon>Fungi</taxon>
        <taxon>Dikarya</taxon>
        <taxon>Ascomycota</taxon>
        <taxon>Pezizomycotina</taxon>
        <taxon>Sordariomycetes</taxon>
        <taxon>Hypocreomycetidae</taxon>
        <taxon>Microascales</taxon>
        <taxon>Ceratocystidaceae</taxon>
        <taxon>Ceratocystis</taxon>
    </lineage>
</organism>